<dbReference type="AlphaFoldDB" id="A0A6N8F6Y1"/>
<gene>
    <name evidence="2" type="ORF">GNP35_07565</name>
</gene>
<proteinExistence type="predicted"/>
<organism evidence="2 3">
    <name type="scientific">Psychrosphaera haliotis</name>
    <dbReference type="NCBI Taxonomy" id="555083"/>
    <lineage>
        <taxon>Bacteria</taxon>
        <taxon>Pseudomonadati</taxon>
        <taxon>Pseudomonadota</taxon>
        <taxon>Gammaproteobacteria</taxon>
        <taxon>Alteromonadales</taxon>
        <taxon>Pseudoalteromonadaceae</taxon>
        <taxon>Psychrosphaera</taxon>
    </lineage>
</organism>
<evidence type="ECO:0008006" key="4">
    <source>
        <dbReference type="Google" id="ProtNLM"/>
    </source>
</evidence>
<reference evidence="2 3" key="1">
    <citation type="submission" date="2019-11" db="EMBL/GenBank/DDBJ databases">
        <title>P. haliotis isolates from Z. marina roots.</title>
        <authorList>
            <person name="Cohen M."/>
            <person name="Jospin G."/>
            <person name="Eisen J.A."/>
            <person name="Coil D.A."/>
        </authorList>
    </citation>
    <scope>NUCLEOTIDE SEQUENCE [LARGE SCALE GENOMIC DNA]</scope>
    <source>
        <strain evidence="2 3">UCD-MCMsp1aY</strain>
    </source>
</reference>
<evidence type="ECO:0000313" key="2">
    <source>
        <dbReference type="EMBL" id="MUH72346.1"/>
    </source>
</evidence>
<protein>
    <recommendedName>
        <fullName evidence="4">SGNH/GDSL hydrolase family protein</fullName>
    </recommendedName>
</protein>
<dbReference type="Gene3D" id="3.40.50.1110">
    <property type="entry name" value="SGNH hydrolase"/>
    <property type="match status" value="1"/>
</dbReference>
<sequence>MEVINTALSAVNSYTLLDFADEIIEQKPDAVLIYAGHNEFLGIMGVGSTYSAYSSRSANLMFLKLKNLRLFQLMQSAYDGLTSANNDIKNSADRQSRTVMAKVAKHRNIDINNPLFSAGIEQFNGNMTLLLDKYKRAGIPVFLSTIASNLADQPPFESTDIEDEFLPMLRKPPEQWSAIEQSIIEKQASKYSSAQVYFLLGKAQLSQRQFNKAKLNFELARQHDLLRFRAPLEMNQIIRQLAADENVTLVDAEHNLTKVAEHGIIGRSLMLEHLHPTIKGYFEISNTFYETLVASPQLPKVVNKVGRFAAQSELPIFDAEIYKGHAAIAGLMADYPFTSEPTSKRLPPVTNAAETNGLKDGSK</sequence>
<feature type="region of interest" description="Disordered" evidence="1">
    <location>
        <begin position="342"/>
        <end position="363"/>
    </location>
</feature>
<dbReference type="SUPFAM" id="SSF52266">
    <property type="entry name" value="SGNH hydrolase"/>
    <property type="match status" value="1"/>
</dbReference>
<dbReference type="Proteomes" id="UP000439994">
    <property type="component" value="Unassembled WGS sequence"/>
</dbReference>
<name>A0A6N8F6Y1_9GAMM</name>
<comment type="caution">
    <text evidence="2">The sequence shown here is derived from an EMBL/GenBank/DDBJ whole genome shotgun (WGS) entry which is preliminary data.</text>
</comment>
<evidence type="ECO:0000256" key="1">
    <source>
        <dbReference type="SAM" id="MobiDB-lite"/>
    </source>
</evidence>
<dbReference type="InterPro" id="IPR036514">
    <property type="entry name" value="SGNH_hydro_sf"/>
</dbReference>
<accession>A0A6N8F6Y1</accession>
<dbReference type="OrthoDB" id="239390at2"/>
<evidence type="ECO:0000313" key="3">
    <source>
        <dbReference type="Proteomes" id="UP000439994"/>
    </source>
</evidence>
<keyword evidence="3" id="KW-1185">Reference proteome</keyword>
<dbReference type="EMBL" id="WOCD01000003">
    <property type="protein sequence ID" value="MUH72346.1"/>
    <property type="molecule type" value="Genomic_DNA"/>
</dbReference>
<dbReference type="GO" id="GO:0016788">
    <property type="term" value="F:hydrolase activity, acting on ester bonds"/>
    <property type="evidence" value="ECO:0007669"/>
    <property type="project" value="UniProtKB-ARBA"/>
</dbReference>